<name>A0A0E0DAH5_9ORYZ</name>
<evidence type="ECO:0000313" key="3">
    <source>
        <dbReference type="Proteomes" id="UP000008021"/>
    </source>
</evidence>
<reference evidence="2" key="2">
    <citation type="submission" date="2018-05" db="EMBL/GenBank/DDBJ databases">
        <title>OmerRS3 (Oryza meridionalis Reference Sequence Version 3).</title>
        <authorList>
            <person name="Zhang J."/>
            <person name="Kudrna D."/>
            <person name="Lee S."/>
            <person name="Talag J."/>
            <person name="Welchert J."/>
            <person name="Wing R.A."/>
        </authorList>
    </citation>
    <scope>NUCLEOTIDE SEQUENCE [LARGE SCALE GENOMIC DNA]</scope>
    <source>
        <strain evidence="2">cv. OR44</strain>
    </source>
</reference>
<organism evidence="2">
    <name type="scientific">Oryza meridionalis</name>
    <dbReference type="NCBI Taxonomy" id="40149"/>
    <lineage>
        <taxon>Eukaryota</taxon>
        <taxon>Viridiplantae</taxon>
        <taxon>Streptophyta</taxon>
        <taxon>Embryophyta</taxon>
        <taxon>Tracheophyta</taxon>
        <taxon>Spermatophyta</taxon>
        <taxon>Magnoliopsida</taxon>
        <taxon>Liliopsida</taxon>
        <taxon>Poales</taxon>
        <taxon>Poaceae</taxon>
        <taxon>BOP clade</taxon>
        <taxon>Oryzoideae</taxon>
        <taxon>Oryzeae</taxon>
        <taxon>Oryzinae</taxon>
        <taxon>Oryza</taxon>
    </lineage>
</organism>
<dbReference type="Gramene" id="OMERI04G01780.1">
    <property type="protein sequence ID" value="OMERI04G01780.1"/>
    <property type="gene ID" value="OMERI04G01780"/>
</dbReference>
<feature type="compositionally biased region" description="Low complexity" evidence="1">
    <location>
        <begin position="186"/>
        <end position="206"/>
    </location>
</feature>
<proteinExistence type="predicted"/>
<accession>A0A0E0DAH5</accession>
<sequence length="223" mass="23448">MAADAVATGDYGWEARRRRIRPPLRAPRARTGVDLSRVTAGVDVIGNCGEEARRRRIQPPLLPHAHGVTSTAPSSDFDGYGGAAAAASTTRRRRLYSMQILKAVATGVCGCGIGGQEADSARHYCGRSDDERLRAGGAVVPPPLLRGSRHGVSRSNGKAVRAAATGDCGWEVRRCRIRPPLRPHAHGATSAAASSDSDGYGGAVAATSTTRRRQCPEQASTKI</sequence>
<dbReference type="Proteomes" id="UP000008021">
    <property type="component" value="Chromosome 4"/>
</dbReference>
<feature type="region of interest" description="Disordered" evidence="1">
    <location>
        <begin position="181"/>
        <end position="223"/>
    </location>
</feature>
<protein>
    <submittedName>
        <fullName evidence="2">Uncharacterized protein</fullName>
    </submittedName>
</protein>
<dbReference type="EnsemblPlants" id="OMERI04G01780.1">
    <property type="protein sequence ID" value="OMERI04G01780.1"/>
    <property type="gene ID" value="OMERI04G01780"/>
</dbReference>
<reference evidence="2" key="1">
    <citation type="submission" date="2015-04" db="UniProtKB">
        <authorList>
            <consortium name="EnsemblPlants"/>
        </authorList>
    </citation>
    <scope>IDENTIFICATION</scope>
</reference>
<keyword evidence="3" id="KW-1185">Reference proteome</keyword>
<dbReference type="HOGENOM" id="CLU_1241799_0_0_1"/>
<dbReference type="AlphaFoldDB" id="A0A0E0DAH5"/>
<evidence type="ECO:0000256" key="1">
    <source>
        <dbReference type="SAM" id="MobiDB-lite"/>
    </source>
</evidence>
<evidence type="ECO:0000313" key="2">
    <source>
        <dbReference type="EnsemblPlants" id="OMERI04G01780.1"/>
    </source>
</evidence>